<comment type="caution">
    <text evidence="1">The sequence shown here is derived from an EMBL/GenBank/DDBJ whole genome shotgun (WGS) entry which is preliminary data.</text>
</comment>
<dbReference type="SUPFAM" id="SSF56672">
    <property type="entry name" value="DNA/RNA polymerases"/>
    <property type="match status" value="1"/>
</dbReference>
<evidence type="ECO:0000313" key="1">
    <source>
        <dbReference type="EMBL" id="KAF7258930.1"/>
    </source>
</evidence>
<dbReference type="InterPro" id="IPR043128">
    <property type="entry name" value="Rev_trsase/Diguanyl_cyclase"/>
</dbReference>
<evidence type="ECO:0000313" key="2">
    <source>
        <dbReference type="Proteomes" id="UP000822476"/>
    </source>
</evidence>
<proteinExistence type="predicted"/>
<name>A0A8S9Z0A0_9TREM</name>
<dbReference type="InterPro" id="IPR050951">
    <property type="entry name" value="Retrovirus_Pol_polyprotein"/>
</dbReference>
<reference evidence="1" key="1">
    <citation type="submission" date="2019-07" db="EMBL/GenBank/DDBJ databases">
        <title>Annotation for the trematode Paragonimus miyazaki's.</title>
        <authorList>
            <person name="Choi Y.-J."/>
        </authorList>
    </citation>
    <scope>NUCLEOTIDE SEQUENCE</scope>
    <source>
        <strain evidence="1">Japan</strain>
    </source>
</reference>
<sequence>MEPEDSLSSMHSSKHSEIALAEAYLQTLLVHESKSLTTINTSWSFFQYSFRSFGYMSSSTFRKAIDEMITILDKVLTYPVISKTTKKQHRHHVMKLLEKTTANDVSTKRSKCVFNTTELKFLDFIVAAKGY</sequence>
<dbReference type="PANTHER" id="PTHR37984:SF5">
    <property type="entry name" value="PROTEIN NYNRIN-LIKE"/>
    <property type="match status" value="1"/>
</dbReference>
<dbReference type="AlphaFoldDB" id="A0A8S9Z0A0"/>
<protein>
    <submittedName>
        <fullName evidence="1">Uncharacterized protein</fullName>
    </submittedName>
</protein>
<organism evidence="1 2">
    <name type="scientific">Paragonimus skrjabini miyazakii</name>
    <dbReference type="NCBI Taxonomy" id="59628"/>
    <lineage>
        <taxon>Eukaryota</taxon>
        <taxon>Metazoa</taxon>
        <taxon>Spiralia</taxon>
        <taxon>Lophotrochozoa</taxon>
        <taxon>Platyhelminthes</taxon>
        <taxon>Trematoda</taxon>
        <taxon>Digenea</taxon>
        <taxon>Plagiorchiida</taxon>
        <taxon>Troglotremata</taxon>
        <taxon>Troglotrematidae</taxon>
        <taxon>Paragonimus</taxon>
    </lineage>
</organism>
<dbReference type="Gene3D" id="3.10.10.10">
    <property type="entry name" value="HIV Type 1 Reverse Transcriptase, subunit A, domain 1"/>
    <property type="match status" value="1"/>
</dbReference>
<dbReference type="Gene3D" id="3.30.70.270">
    <property type="match status" value="1"/>
</dbReference>
<dbReference type="PANTHER" id="PTHR37984">
    <property type="entry name" value="PROTEIN CBG26694"/>
    <property type="match status" value="1"/>
</dbReference>
<dbReference type="EMBL" id="JTDE01001458">
    <property type="protein sequence ID" value="KAF7258930.1"/>
    <property type="molecule type" value="Genomic_DNA"/>
</dbReference>
<dbReference type="OrthoDB" id="41323at2759"/>
<gene>
    <name evidence="1" type="ORF">EG68_03597</name>
</gene>
<keyword evidence="2" id="KW-1185">Reference proteome</keyword>
<dbReference type="Proteomes" id="UP000822476">
    <property type="component" value="Unassembled WGS sequence"/>
</dbReference>
<dbReference type="InterPro" id="IPR043502">
    <property type="entry name" value="DNA/RNA_pol_sf"/>
</dbReference>
<accession>A0A8S9Z0A0</accession>